<evidence type="ECO:0000313" key="10">
    <source>
        <dbReference type="EMBL" id="JAS23769.1"/>
    </source>
</evidence>
<gene>
    <name evidence="10" type="ORF">g.5807</name>
</gene>
<dbReference type="SUPFAM" id="SSF47060">
    <property type="entry name" value="S15/NS1 RNA-binding domain"/>
    <property type="match status" value="1"/>
</dbReference>
<dbReference type="InterPro" id="IPR000589">
    <property type="entry name" value="Ribosomal_uS15"/>
</dbReference>
<evidence type="ECO:0000256" key="4">
    <source>
        <dbReference type="ARBA" id="ARBA00022980"/>
    </source>
</evidence>
<name>A0A1B6DDL5_9HEMI</name>
<evidence type="ECO:0000256" key="8">
    <source>
        <dbReference type="ARBA" id="ARBA00035528"/>
    </source>
</evidence>
<proteinExistence type="inferred from homology"/>
<reference evidence="10" key="1">
    <citation type="submission" date="2015-12" db="EMBL/GenBank/DDBJ databases">
        <title>De novo transcriptome assembly of four potential Pierce s Disease insect vectors from Arizona vineyards.</title>
        <authorList>
            <person name="Tassone E.E."/>
        </authorList>
    </citation>
    <scope>NUCLEOTIDE SEQUENCE</scope>
</reference>
<dbReference type="EMBL" id="GEDC01013529">
    <property type="protein sequence ID" value="JAS23769.1"/>
    <property type="molecule type" value="Transcribed_RNA"/>
</dbReference>
<accession>A0A1B6DDL5</accession>
<dbReference type="AlphaFoldDB" id="A0A1B6DDL5"/>
<organism evidence="10">
    <name type="scientific">Clastoptera arizonana</name>
    <name type="common">Arizona spittle bug</name>
    <dbReference type="NCBI Taxonomy" id="38151"/>
    <lineage>
        <taxon>Eukaryota</taxon>
        <taxon>Metazoa</taxon>
        <taxon>Ecdysozoa</taxon>
        <taxon>Arthropoda</taxon>
        <taxon>Hexapoda</taxon>
        <taxon>Insecta</taxon>
        <taxon>Pterygota</taxon>
        <taxon>Neoptera</taxon>
        <taxon>Paraneoptera</taxon>
        <taxon>Hemiptera</taxon>
        <taxon>Auchenorrhyncha</taxon>
        <taxon>Cercopoidea</taxon>
        <taxon>Clastopteridae</taxon>
        <taxon>Clastoptera</taxon>
    </lineage>
</organism>
<evidence type="ECO:0000256" key="1">
    <source>
        <dbReference type="ARBA" id="ARBA00004173"/>
    </source>
</evidence>
<comment type="subcellular location">
    <subcellularLocation>
        <location evidence="1">Mitochondrion</location>
    </subcellularLocation>
</comment>
<dbReference type="SMART" id="SM01387">
    <property type="entry name" value="Ribosomal_S15"/>
    <property type="match status" value="1"/>
</dbReference>
<protein>
    <recommendedName>
        <fullName evidence="7">Small ribosomal subunit protein uS15m</fullName>
    </recommendedName>
    <alternativeName>
        <fullName evidence="8">28S ribosomal protein S15, mitochondrial</fullName>
    </alternativeName>
</protein>
<dbReference type="PANTHER" id="PTHR46685:SF1">
    <property type="entry name" value="SMALL RIBOSOMAL SUBUNIT PROTEIN US15M"/>
    <property type="match status" value="1"/>
</dbReference>
<dbReference type="GO" id="GO:0032543">
    <property type="term" value="P:mitochondrial translation"/>
    <property type="evidence" value="ECO:0007669"/>
    <property type="project" value="TreeGrafter"/>
</dbReference>
<dbReference type="Pfam" id="PF00312">
    <property type="entry name" value="Ribosomal_S15"/>
    <property type="match status" value="1"/>
</dbReference>
<keyword evidence="5" id="KW-0496">Mitochondrion</keyword>
<evidence type="ECO:0000256" key="7">
    <source>
        <dbReference type="ARBA" id="ARBA00035249"/>
    </source>
</evidence>
<dbReference type="InterPro" id="IPR009068">
    <property type="entry name" value="uS15_NS1_RNA-bd_sf"/>
</dbReference>
<keyword evidence="6 9" id="KW-0687">Ribonucleoprotein</keyword>
<evidence type="ECO:0000256" key="6">
    <source>
        <dbReference type="ARBA" id="ARBA00023274"/>
    </source>
</evidence>
<dbReference type="InterPro" id="IPR052137">
    <property type="entry name" value="uS15_ribosomal"/>
</dbReference>
<dbReference type="GO" id="GO:0003735">
    <property type="term" value="F:structural constituent of ribosome"/>
    <property type="evidence" value="ECO:0007669"/>
    <property type="project" value="InterPro"/>
</dbReference>
<comment type="similarity">
    <text evidence="2 9">Belongs to the universal ribosomal protein uS15 family.</text>
</comment>
<sequence>MALYSTFNHGYSISSRNLYFMYKIVRSLKSDLKIKWIRPEPVSCLKPEKSGDLKPREQIDPKSPLLELKTSDELQKSNELVKRIFSLEFNPRRYGVKFSLENSIDSVKRHKLDRSSPESQIAGLTATIRQLQEHVEIHRMDVRNKVILKELIDKRRRKLRLFRGLDYKRYEWLLEKLDIEYKPKPEIDERVERKKSLRKLTDLYCEEVRDKKLTEYKGILQSQQEEFLLSKAEKLKWIMKVENELQAEPSVTEEDINAVYEKLNMLKLNLDNQSEV</sequence>
<evidence type="ECO:0000256" key="9">
    <source>
        <dbReference type="RuleBase" id="RU003919"/>
    </source>
</evidence>
<evidence type="ECO:0000256" key="2">
    <source>
        <dbReference type="ARBA" id="ARBA00008434"/>
    </source>
</evidence>
<dbReference type="PANTHER" id="PTHR46685">
    <property type="entry name" value="28S RIBOSOMAL PROTEIN S15, MITOCHONDRIAL"/>
    <property type="match status" value="1"/>
</dbReference>
<dbReference type="GO" id="GO:0003723">
    <property type="term" value="F:RNA binding"/>
    <property type="evidence" value="ECO:0007669"/>
    <property type="project" value="TreeGrafter"/>
</dbReference>
<dbReference type="Gene3D" id="1.10.287.10">
    <property type="entry name" value="S15/NS1, RNA-binding"/>
    <property type="match status" value="1"/>
</dbReference>
<keyword evidence="3" id="KW-0809">Transit peptide</keyword>
<evidence type="ECO:0000256" key="5">
    <source>
        <dbReference type="ARBA" id="ARBA00023128"/>
    </source>
</evidence>
<evidence type="ECO:0000256" key="3">
    <source>
        <dbReference type="ARBA" id="ARBA00022946"/>
    </source>
</evidence>
<keyword evidence="4 9" id="KW-0689">Ribosomal protein</keyword>
<dbReference type="GO" id="GO:0005763">
    <property type="term" value="C:mitochondrial small ribosomal subunit"/>
    <property type="evidence" value="ECO:0007669"/>
    <property type="project" value="TreeGrafter"/>
</dbReference>